<name>A0A017H3A1_9FUSO</name>
<dbReference type="PATRIC" id="fig|1226633.4.peg.464"/>
<dbReference type="AlphaFoldDB" id="A0A017H3A1"/>
<dbReference type="SUPFAM" id="SSF82549">
    <property type="entry name" value="DAK1/DegV-like"/>
    <property type="match status" value="1"/>
</dbReference>
<dbReference type="PANTHER" id="PTHR28629">
    <property type="entry name" value="TRIOKINASE/FMN CYCLASE"/>
    <property type="match status" value="1"/>
</dbReference>
<dbReference type="NCBIfam" id="TIGR02363">
    <property type="entry name" value="dhaK1"/>
    <property type="match status" value="1"/>
</dbReference>
<keyword evidence="3 5" id="KW-0418">Kinase</keyword>
<dbReference type="GO" id="GO:0005829">
    <property type="term" value="C:cytosol"/>
    <property type="evidence" value="ECO:0007669"/>
    <property type="project" value="TreeGrafter"/>
</dbReference>
<dbReference type="GO" id="GO:0004371">
    <property type="term" value="F:glycerone kinase activity"/>
    <property type="evidence" value="ECO:0007669"/>
    <property type="project" value="InterPro"/>
</dbReference>
<dbReference type="InterPro" id="IPR050861">
    <property type="entry name" value="Dihydroxyacetone_Kinase"/>
</dbReference>
<keyword evidence="1" id="KW-0808">Transferase</keyword>
<comment type="caution">
    <text evidence="5">The sequence shown here is derived from an EMBL/GenBank/DDBJ whole genome shotgun (WGS) entry which is preliminary data.</text>
</comment>
<dbReference type="FunFam" id="3.40.50.10440:FF:000001">
    <property type="entry name" value="Dihydroxyacetone kinase, DhaK subunit"/>
    <property type="match status" value="1"/>
</dbReference>
<evidence type="ECO:0000256" key="2">
    <source>
        <dbReference type="ARBA" id="ARBA00022741"/>
    </source>
</evidence>
<sequence length="328" mass="35585">MKKLINQRENIVEEVIQGMVKAYPDKLSRIEGEPIIFRKEKKQGKVALISGGGSGHEPSHAGYVGYGMLDAAVCGEIFTSPGADKVYRAIQEVNAGAGVLLIIKNYSGDVMNFEMAAEMAAMEGITVKQVVVDDDIAVENSTYTVGRRGIAGTVFVHKILGAAAEAGYSLDALVDLGNRLVKNIKTMGMSLKSCMVFSTGKQSFEIGDDEVEIGLGIHGEPGTHREKMTTADHFTEKLFTQITQEAALKKGEEVAVLVNGLGETTLIELFIINNRLQDLLREKEVTVVKTLVGNYMTSLDMGGFSISIVKLDQETKQLLFAEQDTIAF</sequence>
<proteinExistence type="predicted"/>
<evidence type="ECO:0000313" key="5">
    <source>
        <dbReference type="EMBL" id="KID49985.1"/>
    </source>
</evidence>
<dbReference type="InterPro" id="IPR012736">
    <property type="entry name" value="DhaK_1"/>
</dbReference>
<dbReference type="Pfam" id="PF02733">
    <property type="entry name" value="Dak1"/>
    <property type="match status" value="1"/>
</dbReference>
<dbReference type="GO" id="GO:0005524">
    <property type="term" value="F:ATP binding"/>
    <property type="evidence" value="ECO:0007669"/>
    <property type="project" value="UniProtKB-KW"/>
</dbReference>
<accession>A0A017H3A1</accession>
<dbReference type="Proteomes" id="UP000031184">
    <property type="component" value="Unassembled WGS sequence"/>
</dbReference>
<gene>
    <name evidence="5" type="ORF">C095_02335</name>
</gene>
<keyword evidence="2" id="KW-0547">Nucleotide-binding</keyword>
<dbReference type="RefSeq" id="WP_035900881.1">
    <property type="nucleotide sequence ID" value="NZ_AOJP01000011.1"/>
</dbReference>
<organism evidence="5 6">
    <name type="scientific">Fusobacterium necrophorum subsp. funduliforme B35</name>
    <dbReference type="NCBI Taxonomy" id="1226633"/>
    <lineage>
        <taxon>Bacteria</taxon>
        <taxon>Fusobacteriati</taxon>
        <taxon>Fusobacteriota</taxon>
        <taxon>Fusobacteriia</taxon>
        <taxon>Fusobacteriales</taxon>
        <taxon>Fusobacteriaceae</taxon>
        <taxon>Fusobacterium</taxon>
    </lineage>
</organism>
<protein>
    <submittedName>
        <fullName evidence="5">Dihydroxyacetone kinase subunit K</fullName>
    </submittedName>
</protein>
<dbReference type="PANTHER" id="PTHR28629:SF4">
    <property type="entry name" value="TRIOKINASE_FMN CYCLASE"/>
    <property type="match status" value="1"/>
</dbReference>
<dbReference type="OrthoDB" id="9806345at2"/>
<evidence type="ECO:0000256" key="1">
    <source>
        <dbReference type="ARBA" id="ARBA00022679"/>
    </source>
</evidence>
<dbReference type="Gene3D" id="3.30.1180.20">
    <property type="entry name" value="Dihydroxyacetone kinase, domain 2"/>
    <property type="match status" value="1"/>
</dbReference>
<evidence type="ECO:0000256" key="3">
    <source>
        <dbReference type="ARBA" id="ARBA00022777"/>
    </source>
</evidence>
<dbReference type="FunFam" id="3.30.1180.20:FF:000001">
    <property type="entry name" value="Dihydroxyacetone kinase 1"/>
    <property type="match status" value="1"/>
</dbReference>
<dbReference type="GO" id="GO:0019563">
    <property type="term" value="P:glycerol catabolic process"/>
    <property type="evidence" value="ECO:0007669"/>
    <property type="project" value="TreeGrafter"/>
</dbReference>
<evidence type="ECO:0000313" key="6">
    <source>
        <dbReference type="Proteomes" id="UP000031184"/>
    </source>
</evidence>
<keyword evidence="4" id="KW-0067">ATP-binding</keyword>
<dbReference type="EMBL" id="AUZI01000010">
    <property type="protein sequence ID" value="KID49985.1"/>
    <property type="molecule type" value="Genomic_DNA"/>
</dbReference>
<evidence type="ECO:0000256" key="4">
    <source>
        <dbReference type="ARBA" id="ARBA00022840"/>
    </source>
</evidence>
<dbReference type="InterPro" id="IPR004006">
    <property type="entry name" value="DhaK_dom"/>
</dbReference>
<dbReference type="Gene3D" id="3.40.50.10440">
    <property type="entry name" value="Dihydroxyacetone kinase, domain 1"/>
    <property type="match status" value="1"/>
</dbReference>
<dbReference type="PROSITE" id="PS51481">
    <property type="entry name" value="DHAK"/>
    <property type="match status" value="1"/>
</dbReference>
<reference evidence="5 6" key="1">
    <citation type="submission" date="2013-08" db="EMBL/GenBank/DDBJ databases">
        <title>An opportunistic ruminal bacterium that causes liver abscesses in cattle.</title>
        <authorList>
            <person name="Benahmed F.H."/>
            <person name="Rasmussen M."/>
            <person name="Harbottle H."/>
            <person name="Soppet D."/>
            <person name="Nagaraja T.G."/>
            <person name="Davidson M."/>
        </authorList>
    </citation>
    <scope>NUCLEOTIDE SEQUENCE [LARGE SCALE GENOMIC DNA]</scope>
    <source>
        <strain evidence="5 6">B35</strain>
    </source>
</reference>